<keyword evidence="3" id="KW-0378">Hydrolase</keyword>
<dbReference type="Proteomes" id="UP000256478">
    <property type="component" value="Unassembled WGS sequence"/>
</dbReference>
<dbReference type="InterPro" id="IPR001316">
    <property type="entry name" value="Pept_S1A_streptogrisin"/>
</dbReference>
<dbReference type="EMBL" id="QUOU01000001">
    <property type="protein sequence ID" value="REL27204.1"/>
    <property type="molecule type" value="Genomic_DNA"/>
</dbReference>
<name>A0A3E0TRT8_9GAMM</name>
<comment type="similarity">
    <text evidence="1">Belongs to the peptidase S1 family.</text>
</comment>
<evidence type="ECO:0000256" key="1">
    <source>
        <dbReference type="ARBA" id="ARBA00007664"/>
    </source>
</evidence>
<protein>
    <recommendedName>
        <fullName evidence="8">Serine protease</fullName>
    </recommendedName>
</protein>
<dbReference type="InterPro" id="IPR009003">
    <property type="entry name" value="Peptidase_S1_PA"/>
</dbReference>
<dbReference type="GO" id="GO:0006508">
    <property type="term" value="P:proteolysis"/>
    <property type="evidence" value="ECO:0007669"/>
    <property type="project" value="UniProtKB-KW"/>
</dbReference>
<sequence length="315" mass="33891">MTSSNDENQAFEEQLHKVISVQEENEATLFELANVNAIGAGFKETKSKTTEDLCIKVFVQKKLRKAELDDADMVPKTLGGIKTDVVPIGEIKAQAYTARLRPAQPGYSIGHFRITAGTFGCMVRDTCYPCRYYILSNNHVLANSNAAKAGDAILQPGRIDGGNNPADRIARLSRFVPIRFGSLQKYNLVDAAIAQPLDQRNVFASIKNLGIPKGTEEATIGMPVIKTGRTTQTTTGSVSAVNVTVAVNFGSAGVAYFKNQFMTPDMSNPGDSGSVLLSRKGKKVVGLLFAGSSQVTIFNNIHNVMMALNVTPVTA</sequence>
<evidence type="ECO:0000256" key="5">
    <source>
        <dbReference type="ARBA" id="ARBA00023157"/>
    </source>
</evidence>
<dbReference type="OrthoDB" id="104542at2"/>
<evidence type="ECO:0000313" key="7">
    <source>
        <dbReference type="Proteomes" id="UP000256478"/>
    </source>
</evidence>
<comment type="caution">
    <text evidence="6">The sequence shown here is derived from an EMBL/GenBank/DDBJ whole genome shotgun (WGS) entry which is preliminary data.</text>
</comment>
<evidence type="ECO:0008006" key="8">
    <source>
        <dbReference type="Google" id="ProtNLM"/>
    </source>
</evidence>
<dbReference type="AlphaFoldDB" id="A0A3E0TRT8"/>
<dbReference type="Gene3D" id="2.40.10.10">
    <property type="entry name" value="Trypsin-like serine proteases"/>
    <property type="match status" value="1"/>
</dbReference>
<dbReference type="InterPro" id="IPR043504">
    <property type="entry name" value="Peptidase_S1_PA_chymotrypsin"/>
</dbReference>
<keyword evidence="5" id="KW-1015">Disulfide bond</keyword>
<evidence type="ECO:0000313" key="6">
    <source>
        <dbReference type="EMBL" id="REL27204.1"/>
    </source>
</evidence>
<dbReference type="GO" id="GO:0004252">
    <property type="term" value="F:serine-type endopeptidase activity"/>
    <property type="evidence" value="ECO:0007669"/>
    <property type="project" value="InterPro"/>
</dbReference>
<dbReference type="PRINTS" id="PR00861">
    <property type="entry name" value="ALYTICPTASE"/>
</dbReference>
<keyword evidence="2" id="KW-0645">Protease</keyword>
<gene>
    <name evidence="6" type="ORF">DXX93_11920</name>
</gene>
<evidence type="ECO:0000256" key="3">
    <source>
        <dbReference type="ARBA" id="ARBA00022801"/>
    </source>
</evidence>
<dbReference type="RefSeq" id="WP_116008288.1">
    <property type="nucleotide sequence ID" value="NZ_QUOU01000001.1"/>
</dbReference>
<proteinExistence type="inferred from homology"/>
<evidence type="ECO:0000256" key="4">
    <source>
        <dbReference type="ARBA" id="ARBA00022825"/>
    </source>
</evidence>
<evidence type="ECO:0000256" key="2">
    <source>
        <dbReference type="ARBA" id="ARBA00022670"/>
    </source>
</evidence>
<keyword evidence="4" id="KW-0720">Serine protease</keyword>
<organism evidence="6 7">
    <name type="scientific">Thalassotalea euphylliae</name>
    <dbReference type="NCBI Taxonomy" id="1655234"/>
    <lineage>
        <taxon>Bacteria</taxon>
        <taxon>Pseudomonadati</taxon>
        <taxon>Pseudomonadota</taxon>
        <taxon>Gammaproteobacteria</taxon>
        <taxon>Alteromonadales</taxon>
        <taxon>Colwelliaceae</taxon>
        <taxon>Thalassotalea</taxon>
    </lineage>
</organism>
<accession>A0A3E0TRT8</accession>
<reference evidence="6 7" key="1">
    <citation type="submission" date="2018-08" db="EMBL/GenBank/DDBJ databases">
        <title>Thalassotalea euphylliae genome.</title>
        <authorList>
            <person name="Summers S."/>
            <person name="Rice S.A."/>
            <person name="Freckelton M.L."/>
            <person name="Nedved B.T."/>
            <person name="Hadfield M.G."/>
        </authorList>
    </citation>
    <scope>NUCLEOTIDE SEQUENCE [LARGE SCALE GENOMIC DNA]</scope>
    <source>
        <strain evidence="6 7">H1</strain>
    </source>
</reference>
<dbReference type="SUPFAM" id="SSF50494">
    <property type="entry name" value="Trypsin-like serine proteases"/>
    <property type="match status" value="1"/>
</dbReference>